<dbReference type="Pfam" id="PF00482">
    <property type="entry name" value="T2SSF"/>
    <property type="match status" value="1"/>
</dbReference>
<evidence type="ECO:0000256" key="1">
    <source>
        <dbReference type="ARBA" id="ARBA00004651"/>
    </source>
</evidence>
<name>A0A3A3G3J3_9BURK</name>
<dbReference type="GO" id="GO:0005886">
    <property type="term" value="C:plasma membrane"/>
    <property type="evidence" value="ECO:0007669"/>
    <property type="project" value="UniProtKB-SubCell"/>
</dbReference>
<feature type="transmembrane region" description="Helical" evidence="6">
    <location>
        <begin position="36"/>
        <end position="57"/>
    </location>
</feature>
<dbReference type="InterPro" id="IPR018076">
    <property type="entry name" value="T2SS_GspF_dom"/>
</dbReference>
<keyword evidence="9" id="KW-1185">Reference proteome</keyword>
<organism evidence="8 9">
    <name type="scientific">Noviherbaspirillum saxi</name>
    <dbReference type="NCBI Taxonomy" id="2320863"/>
    <lineage>
        <taxon>Bacteria</taxon>
        <taxon>Pseudomonadati</taxon>
        <taxon>Pseudomonadota</taxon>
        <taxon>Betaproteobacteria</taxon>
        <taxon>Burkholderiales</taxon>
        <taxon>Oxalobacteraceae</taxon>
        <taxon>Noviherbaspirillum</taxon>
    </lineage>
</organism>
<dbReference type="OrthoDB" id="9810662at2"/>
<evidence type="ECO:0000256" key="6">
    <source>
        <dbReference type="SAM" id="Phobius"/>
    </source>
</evidence>
<feature type="transmembrane region" description="Helical" evidence="6">
    <location>
        <begin position="218"/>
        <end position="239"/>
    </location>
</feature>
<proteinExistence type="predicted"/>
<evidence type="ECO:0000256" key="5">
    <source>
        <dbReference type="ARBA" id="ARBA00023136"/>
    </source>
</evidence>
<evidence type="ECO:0000313" key="9">
    <source>
        <dbReference type="Proteomes" id="UP000265955"/>
    </source>
</evidence>
<dbReference type="RefSeq" id="WP_119772624.1">
    <property type="nucleotide sequence ID" value="NZ_QYUO01000003.1"/>
</dbReference>
<evidence type="ECO:0000256" key="2">
    <source>
        <dbReference type="ARBA" id="ARBA00022475"/>
    </source>
</evidence>
<evidence type="ECO:0000256" key="4">
    <source>
        <dbReference type="ARBA" id="ARBA00022989"/>
    </source>
</evidence>
<comment type="subcellular location">
    <subcellularLocation>
        <location evidence="1">Cell membrane</location>
        <topology evidence="1">Multi-pass membrane protein</topology>
    </subcellularLocation>
</comment>
<feature type="domain" description="Type II secretion system protein GspF" evidence="7">
    <location>
        <begin position="106"/>
        <end position="234"/>
    </location>
</feature>
<keyword evidence="3 6" id="KW-0812">Transmembrane</keyword>
<dbReference type="PANTHER" id="PTHR35007">
    <property type="entry name" value="INTEGRAL MEMBRANE PROTEIN-RELATED"/>
    <property type="match status" value="1"/>
</dbReference>
<keyword evidence="4 6" id="KW-1133">Transmembrane helix</keyword>
<keyword evidence="2" id="KW-1003">Cell membrane</keyword>
<evidence type="ECO:0000256" key="3">
    <source>
        <dbReference type="ARBA" id="ARBA00022692"/>
    </source>
</evidence>
<gene>
    <name evidence="8" type="ORF">D3871_29060</name>
</gene>
<dbReference type="EMBL" id="QYUO01000003">
    <property type="protein sequence ID" value="RJF92633.1"/>
    <property type="molecule type" value="Genomic_DNA"/>
</dbReference>
<protein>
    <submittedName>
        <fullName evidence="8">Type II secretion system F family protein</fullName>
    </submittedName>
</protein>
<dbReference type="AlphaFoldDB" id="A0A3A3G3J3"/>
<dbReference type="Proteomes" id="UP000265955">
    <property type="component" value="Unassembled WGS sequence"/>
</dbReference>
<evidence type="ECO:0000259" key="7">
    <source>
        <dbReference type="Pfam" id="PF00482"/>
    </source>
</evidence>
<reference evidence="9" key="1">
    <citation type="submission" date="2018-09" db="EMBL/GenBank/DDBJ databases">
        <authorList>
            <person name="Zhu H."/>
        </authorList>
    </citation>
    <scope>NUCLEOTIDE SEQUENCE [LARGE SCALE GENOMIC DNA]</scope>
    <source>
        <strain evidence="9">K1R23-30</strain>
    </source>
</reference>
<comment type="caution">
    <text evidence="8">The sequence shown here is derived from an EMBL/GenBank/DDBJ whole genome shotgun (WGS) entry which is preliminary data.</text>
</comment>
<sequence>MANFSCLSRFEVEQRQENEQRVKFINAGIRHSSARLMFYGAKTLLPLLFATMTFFALRTTSQVEGLTLILCLMVAALAGCYLPNIALHWQVKARKREIFDNFPDAADLMLVCVEAGLGLDAGLTKVAEEMKMKSLALAEELQLTNLEMRAGGTREKSLRNLALRTGVEEIGVFTTMLTQADRFGTSIGESLRVFSDDLRHKRQMRAEELAAKVPTKMLFPLVVFIFPSIIMVIIGPAVIQVVRTILPMLSNGQ</sequence>
<feature type="transmembrane region" description="Helical" evidence="6">
    <location>
        <begin position="63"/>
        <end position="87"/>
    </location>
</feature>
<keyword evidence="5 6" id="KW-0472">Membrane</keyword>
<accession>A0A3A3G3J3</accession>
<dbReference type="PANTHER" id="PTHR35007:SF2">
    <property type="entry name" value="PILUS ASSEMBLE PROTEIN"/>
    <property type="match status" value="1"/>
</dbReference>
<evidence type="ECO:0000313" key="8">
    <source>
        <dbReference type="EMBL" id="RJF92633.1"/>
    </source>
</evidence>